<sequence length="142" mass="15826">MDLMEPIDAEVVFQFETFIKVYKSGKVERLIGTDIVPPTSYSVNNVASKDVTISPEKPVSARLYLSTNIKKDEKLPLLIYFHGGAFCLCSPFCALYHNYLTSLVSKANVVALSVDYRLAPEYLLPAAYEDSWDAHAMVLNLG</sequence>
<dbReference type="EMBL" id="BAABME010000615">
    <property type="protein sequence ID" value="GAA0144187.1"/>
    <property type="molecule type" value="Genomic_DNA"/>
</dbReference>
<dbReference type="Proteomes" id="UP001454036">
    <property type="component" value="Unassembled WGS sequence"/>
</dbReference>
<proteinExistence type="inferred from homology"/>
<evidence type="ECO:0000313" key="4">
    <source>
        <dbReference type="Proteomes" id="UP001454036"/>
    </source>
</evidence>
<gene>
    <name evidence="3" type="ORF">LIER_04699</name>
</gene>
<comment type="caution">
    <text evidence="3">The sequence shown here is derived from an EMBL/GenBank/DDBJ whole genome shotgun (WGS) entry which is preliminary data.</text>
</comment>
<evidence type="ECO:0000256" key="1">
    <source>
        <dbReference type="ARBA" id="ARBA00010515"/>
    </source>
</evidence>
<dbReference type="Gene3D" id="3.40.50.1820">
    <property type="entry name" value="alpha/beta hydrolase"/>
    <property type="match status" value="1"/>
</dbReference>
<evidence type="ECO:0000313" key="3">
    <source>
        <dbReference type="EMBL" id="GAA0144187.1"/>
    </source>
</evidence>
<organism evidence="3 4">
    <name type="scientific">Lithospermum erythrorhizon</name>
    <name type="common">Purple gromwell</name>
    <name type="synonym">Lithospermum officinale var. erythrorhizon</name>
    <dbReference type="NCBI Taxonomy" id="34254"/>
    <lineage>
        <taxon>Eukaryota</taxon>
        <taxon>Viridiplantae</taxon>
        <taxon>Streptophyta</taxon>
        <taxon>Embryophyta</taxon>
        <taxon>Tracheophyta</taxon>
        <taxon>Spermatophyta</taxon>
        <taxon>Magnoliopsida</taxon>
        <taxon>eudicotyledons</taxon>
        <taxon>Gunneridae</taxon>
        <taxon>Pentapetalae</taxon>
        <taxon>asterids</taxon>
        <taxon>lamiids</taxon>
        <taxon>Boraginales</taxon>
        <taxon>Boraginaceae</taxon>
        <taxon>Boraginoideae</taxon>
        <taxon>Lithospermeae</taxon>
        <taxon>Lithospermum</taxon>
    </lineage>
</organism>
<dbReference type="PANTHER" id="PTHR23024">
    <property type="entry name" value="ARYLACETAMIDE DEACETYLASE"/>
    <property type="match status" value="1"/>
</dbReference>
<dbReference type="InterPro" id="IPR029058">
    <property type="entry name" value="AB_hydrolase_fold"/>
</dbReference>
<dbReference type="SUPFAM" id="SSF53474">
    <property type="entry name" value="alpha/beta-Hydrolases"/>
    <property type="match status" value="1"/>
</dbReference>
<dbReference type="AlphaFoldDB" id="A0AAV3NXN2"/>
<accession>A0AAV3NXN2</accession>
<reference evidence="3 4" key="1">
    <citation type="submission" date="2024-01" db="EMBL/GenBank/DDBJ databases">
        <title>The complete chloroplast genome sequence of Lithospermum erythrorhizon: insights into the phylogenetic relationship among Boraginaceae species and the maternal lineages of purple gromwells.</title>
        <authorList>
            <person name="Okada T."/>
            <person name="Watanabe K."/>
        </authorList>
    </citation>
    <scope>NUCLEOTIDE SEQUENCE [LARGE SCALE GENOMIC DNA]</scope>
</reference>
<protein>
    <submittedName>
        <fullName evidence="3">Deacetylase</fullName>
    </submittedName>
</protein>
<evidence type="ECO:0000259" key="2">
    <source>
        <dbReference type="Pfam" id="PF07859"/>
    </source>
</evidence>
<feature type="domain" description="Alpha/beta hydrolase fold-3" evidence="2">
    <location>
        <begin position="78"/>
        <end position="139"/>
    </location>
</feature>
<dbReference type="GO" id="GO:0016787">
    <property type="term" value="F:hydrolase activity"/>
    <property type="evidence" value="ECO:0007669"/>
    <property type="project" value="InterPro"/>
</dbReference>
<name>A0AAV3NXN2_LITER</name>
<comment type="similarity">
    <text evidence="1">Belongs to the 'GDXG' lipolytic enzyme family.</text>
</comment>
<dbReference type="InterPro" id="IPR050466">
    <property type="entry name" value="Carboxylest/Gibb_receptor"/>
</dbReference>
<dbReference type="Pfam" id="PF07859">
    <property type="entry name" value="Abhydrolase_3"/>
    <property type="match status" value="1"/>
</dbReference>
<keyword evidence="4" id="KW-1185">Reference proteome</keyword>
<dbReference type="InterPro" id="IPR013094">
    <property type="entry name" value="AB_hydrolase_3"/>
</dbReference>
<dbReference type="PANTHER" id="PTHR23024:SF582">
    <property type="entry name" value="CARBOXYLESTERASE 12-RELATED"/>
    <property type="match status" value="1"/>
</dbReference>